<evidence type="ECO:0000256" key="5">
    <source>
        <dbReference type="ARBA" id="ARBA00022842"/>
    </source>
</evidence>
<dbReference type="InterPro" id="IPR008278">
    <property type="entry name" value="4-PPantetheinyl_Trfase_dom"/>
</dbReference>
<keyword evidence="1 8" id="KW-0444">Lipid biosynthesis</keyword>
<evidence type="ECO:0000313" key="10">
    <source>
        <dbReference type="EMBL" id="MFD1019322.1"/>
    </source>
</evidence>
<accession>A0ABW3L0K9</accession>
<dbReference type="EC" id="2.7.8.7" evidence="8"/>
<evidence type="ECO:0000313" key="11">
    <source>
        <dbReference type="Proteomes" id="UP001596990"/>
    </source>
</evidence>
<dbReference type="InterPro" id="IPR004568">
    <property type="entry name" value="Ppantetheine-prot_Trfase_dom"/>
</dbReference>
<evidence type="ECO:0000256" key="7">
    <source>
        <dbReference type="ARBA" id="ARBA00023160"/>
    </source>
</evidence>
<feature type="binding site" evidence="8">
    <location>
        <position position="8"/>
    </location>
    <ligand>
        <name>Mg(2+)</name>
        <dbReference type="ChEBI" id="CHEBI:18420"/>
    </ligand>
</feature>
<reference evidence="11" key="1">
    <citation type="journal article" date="2019" name="Int. J. Syst. Evol. Microbiol.">
        <title>The Global Catalogue of Microorganisms (GCM) 10K type strain sequencing project: providing services to taxonomists for standard genome sequencing and annotation.</title>
        <authorList>
            <consortium name="The Broad Institute Genomics Platform"/>
            <consortium name="The Broad Institute Genome Sequencing Center for Infectious Disease"/>
            <person name="Wu L."/>
            <person name="Ma J."/>
        </authorList>
    </citation>
    <scope>NUCLEOTIDE SEQUENCE [LARGE SCALE GENOMIC DNA]</scope>
    <source>
        <strain evidence="11">CCUG 56607</strain>
    </source>
</reference>
<evidence type="ECO:0000256" key="3">
    <source>
        <dbReference type="ARBA" id="ARBA00022723"/>
    </source>
</evidence>
<protein>
    <recommendedName>
        <fullName evidence="8">Holo-[acyl-carrier-protein] synthase</fullName>
        <shortName evidence="8">Holo-ACP synthase</shortName>
        <ecNumber evidence="8">2.7.8.7</ecNumber>
    </recommendedName>
    <alternativeName>
        <fullName evidence="8">4'-phosphopantetheinyl transferase AcpS</fullName>
    </alternativeName>
</protein>
<comment type="function">
    <text evidence="8">Transfers the 4'-phosphopantetheine moiety from coenzyme A to a Ser of acyl-carrier-protein.</text>
</comment>
<evidence type="ECO:0000256" key="1">
    <source>
        <dbReference type="ARBA" id="ARBA00022516"/>
    </source>
</evidence>
<keyword evidence="7 8" id="KW-0275">Fatty acid biosynthesis</keyword>
<proteinExistence type="inferred from homology"/>
<dbReference type="SUPFAM" id="SSF56214">
    <property type="entry name" value="4'-phosphopantetheinyl transferase"/>
    <property type="match status" value="1"/>
</dbReference>
<comment type="similarity">
    <text evidence="8">Belongs to the P-Pant transferase superfamily. AcpS family.</text>
</comment>
<gene>
    <name evidence="8 10" type="primary">acpS</name>
    <name evidence="10" type="ORF">ACFQ2J_08950</name>
</gene>
<dbReference type="GO" id="GO:0008897">
    <property type="term" value="F:holo-[acyl-carrier-protein] synthase activity"/>
    <property type="evidence" value="ECO:0007669"/>
    <property type="project" value="UniProtKB-EC"/>
</dbReference>
<comment type="subcellular location">
    <subcellularLocation>
        <location evidence="8">Cytoplasm</location>
    </subcellularLocation>
</comment>
<feature type="binding site" evidence="8">
    <location>
        <position position="59"/>
    </location>
    <ligand>
        <name>Mg(2+)</name>
        <dbReference type="ChEBI" id="CHEBI:18420"/>
    </ligand>
</feature>
<keyword evidence="4 8" id="KW-0276">Fatty acid metabolism</keyword>
<evidence type="ECO:0000256" key="6">
    <source>
        <dbReference type="ARBA" id="ARBA00023098"/>
    </source>
</evidence>
<evidence type="ECO:0000256" key="2">
    <source>
        <dbReference type="ARBA" id="ARBA00022679"/>
    </source>
</evidence>
<dbReference type="NCBIfam" id="TIGR00516">
    <property type="entry name" value="acpS"/>
    <property type="match status" value="1"/>
</dbReference>
<comment type="caution">
    <text evidence="10">The sequence shown here is derived from an EMBL/GenBank/DDBJ whole genome shotgun (WGS) entry which is preliminary data.</text>
</comment>
<dbReference type="RefSeq" id="WP_386058980.1">
    <property type="nucleotide sequence ID" value="NZ_JBHTKL010000002.1"/>
</dbReference>
<keyword evidence="3 8" id="KW-0479">Metal-binding</keyword>
<dbReference type="Pfam" id="PF01648">
    <property type="entry name" value="ACPS"/>
    <property type="match status" value="1"/>
</dbReference>
<sequence length="119" mass="13438">MIKGIGLDIVELDRINKSIKRNERFLQRILTEEERGILADLHQEARRVEFVAGRFAAKEAFSKAAGTGIGKLSFRHINVLKNDQGAPILFAEGYEDTRIWVSITHGKDHAIAQVILEEK</sequence>
<keyword evidence="6 8" id="KW-0443">Lipid metabolism</keyword>
<keyword evidence="5 8" id="KW-0460">Magnesium</keyword>
<dbReference type="Proteomes" id="UP001596990">
    <property type="component" value="Unassembled WGS sequence"/>
</dbReference>
<dbReference type="InterPro" id="IPR037143">
    <property type="entry name" value="4-PPantetheinyl_Trfase_dom_sf"/>
</dbReference>
<organism evidence="10 11">
    <name type="scientific">Thalassobacillus hwangdonensis</name>
    <dbReference type="NCBI Taxonomy" id="546108"/>
    <lineage>
        <taxon>Bacteria</taxon>
        <taxon>Bacillati</taxon>
        <taxon>Bacillota</taxon>
        <taxon>Bacilli</taxon>
        <taxon>Bacillales</taxon>
        <taxon>Bacillaceae</taxon>
        <taxon>Thalassobacillus</taxon>
    </lineage>
</organism>
<evidence type="ECO:0000259" key="9">
    <source>
        <dbReference type="Pfam" id="PF01648"/>
    </source>
</evidence>
<evidence type="ECO:0000256" key="4">
    <source>
        <dbReference type="ARBA" id="ARBA00022832"/>
    </source>
</evidence>
<dbReference type="HAMAP" id="MF_00101">
    <property type="entry name" value="AcpS"/>
    <property type="match status" value="1"/>
</dbReference>
<dbReference type="Gene3D" id="3.90.470.20">
    <property type="entry name" value="4'-phosphopantetheinyl transferase domain"/>
    <property type="match status" value="1"/>
</dbReference>
<evidence type="ECO:0000256" key="8">
    <source>
        <dbReference type="HAMAP-Rule" id="MF_00101"/>
    </source>
</evidence>
<dbReference type="NCBIfam" id="TIGR00556">
    <property type="entry name" value="pantethn_trn"/>
    <property type="match status" value="1"/>
</dbReference>
<keyword evidence="8" id="KW-0963">Cytoplasm</keyword>
<name>A0ABW3L0K9_9BACI</name>
<keyword evidence="2 8" id="KW-0808">Transferase</keyword>
<comment type="catalytic activity">
    <reaction evidence="8">
        <text>apo-[ACP] + CoA = holo-[ACP] + adenosine 3',5'-bisphosphate + H(+)</text>
        <dbReference type="Rhea" id="RHEA:12068"/>
        <dbReference type="Rhea" id="RHEA-COMP:9685"/>
        <dbReference type="Rhea" id="RHEA-COMP:9690"/>
        <dbReference type="ChEBI" id="CHEBI:15378"/>
        <dbReference type="ChEBI" id="CHEBI:29999"/>
        <dbReference type="ChEBI" id="CHEBI:57287"/>
        <dbReference type="ChEBI" id="CHEBI:58343"/>
        <dbReference type="ChEBI" id="CHEBI:64479"/>
        <dbReference type="EC" id="2.7.8.7"/>
    </reaction>
</comment>
<dbReference type="InterPro" id="IPR002582">
    <property type="entry name" value="ACPS"/>
</dbReference>
<comment type="cofactor">
    <cofactor evidence="8">
        <name>Mg(2+)</name>
        <dbReference type="ChEBI" id="CHEBI:18420"/>
    </cofactor>
</comment>
<feature type="domain" description="4'-phosphopantetheinyl transferase" evidence="9">
    <location>
        <begin position="4"/>
        <end position="113"/>
    </location>
</feature>
<keyword evidence="11" id="KW-1185">Reference proteome</keyword>
<dbReference type="EMBL" id="JBHTKL010000002">
    <property type="protein sequence ID" value="MFD1019322.1"/>
    <property type="molecule type" value="Genomic_DNA"/>
</dbReference>